<organism evidence="2 3">
    <name type="scientific">Candidula unifasciata</name>
    <dbReference type="NCBI Taxonomy" id="100452"/>
    <lineage>
        <taxon>Eukaryota</taxon>
        <taxon>Metazoa</taxon>
        <taxon>Spiralia</taxon>
        <taxon>Lophotrochozoa</taxon>
        <taxon>Mollusca</taxon>
        <taxon>Gastropoda</taxon>
        <taxon>Heterobranchia</taxon>
        <taxon>Euthyneura</taxon>
        <taxon>Panpulmonata</taxon>
        <taxon>Eupulmonata</taxon>
        <taxon>Stylommatophora</taxon>
        <taxon>Helicina</taxon>
        <taxon>Helicoidea</taxon>
        <taxon>Geomitridae</taxon>
        <taxon>Candidula</taxon>
    </lineage>
</organism>
<feature type="non-terminal residue" evidence="2">
    <location>
        <position position="1"/>
    </location>
</feature>
<sequence>FLSKITGGKKKRIQQRLADGGADISKDYSKAIEEMMKRIKQGKFGLKAVQMNNTVGDSVDSAEGSSSLKPSNSTEEDGKAIKELQNILSKMKKVRSEDDIVSLNEPPADNDSEFAKAFRKMHQAKQEKSTEIIKPTPKKRLAIIADEQE</sequence>
<feature type="compositionally biased region" description="Polar residues" evidence="1">
    <location>
        <begin position="63"/>
        <end position="73"/>
    </location>
</feature>
<proteinExistence type="predicted"/>
<evidence type="ECO:0000256" key="1">
    <source>
        <dbReference type="SAM" id="MobiDB-lite"/>
    </source>
</evidence>
<reference evidence="2" key="1">
    <citation type="submission" date="2021-04" db="EMBL/GenBank/DDBJ databases">
        <authorList>
            <consortium name="Molecular Ecology Group"/>
        </authorList>
    </citation>
    <scope>NUCLEOTIDE SEQUENCE</scope>
</reference>
<evidence type="ECO:0000313" key="3">
    <source>
        <dbReference type="Proteomes" id="UP000678393"/>
    </source>
</evidence>
<keyword evidence="3" id="KW-1185">Reference proteome</keyword>
<comment type="caution">
    <text evidence="2">The sequence shown here is derived from an EMBL/GenBank/DDBJ whole genome shotgun (WGS) entry which is preliminary data.</text>
</comment>
<evidence type="ECO:0000313" key="2">
    <source>
        <dbReference type="EMBL" id="CAG5120347.1"/>
    </source>
</evidence>
<dbReference type="EMBL" id="CAJHNH020000883">
    <property type="protein sequence ID" value="CAG5120347.1"/>
    <property type="molecule type" value="Genomic_DNA"/>
</dbReference>
<accession>A0A8S3YTA7</accession>
<feature type="region of interest" description="Disordered" evidence="1">
    <location>
        <begin position="56"/>
        <end position="79"/>
    </location>
</feature>
<gene>
    <name evidence="2" type="ORF">CUNI_LOCUS5905</name>
</gene>
<protein>
    <submittedName>
        <fullName evidence="2">Uncharacterized protein</fullName>
    </submittedName>
</protein>
<dbReference type="AlphaFoldDB" id="A0A8S3YTA7"/>
<dbReference type="OrthoDB" id="6111338at2759"/>
<dbReference type="Proteomes" id="UP000678393">
    <property type="component" value="Unassembled WGS sequence"/>
</dbReference>
<feature type="region of interest" description="Disordered" evidence="1">
    <location>
        <begin position="1"/>
        <end position="20"/>
    </location>
</feature>
<name>A0A8S3YTA7_9EUPU</name>